<keyword evidence="9" id="KW-1185">Reference proteome</keyword>
<dbReference type="InterPro" id="IPR039420">
    <property type="entry name" value="WalR-like"/>
</dbReference>
<organism evidence="8 9">
    <name type="scientific">Streptomyces spongiae</name>
    <dbReference type="NCBI Taxonomy" id="565072"/>
    <lineage>
        <taxon>Bacteria</taxon>
        <taxon>Bacillati</taxon>
        <taxon>Actinomycetota</taxon>
        <taxon>Actinomycetes</taxon>
        <taxon>Kitasatosporales</taxon>
        <taxon>Streptomycetaceae</taxon>
        <taxon>Streptomyces</taxon>
    </lineage>
</organism>
<dbReference type="InterPro" id="IPR001789">
    <property type="entry name" value="Sig_transdc_resp-reg_receiver"/>
</dbReference>
<evidence type="ECO:0000256" key="2">
    <source>
        <dbReference type="ARBA" id="ARBA00023012"/>
    </source>
</evidence>
<name>A0A5N8XKH8_9ACTN</name>
<dbReference type="Gene3D" id="1.10.10.10">
    <property type="entry name" value="Winged helix-like DNA-binding domain superfamily/Winged helix DNA-binding domain"/>
    <property type="match status" value="1"/>
</dbReference>
<dbReference type="GO" id="GO:0032993">
    <property type="term" value="C:protein-DNA complex"/>
    <property type="evidence" value="ECO:0007669"/>
    <property type="project" value="TreeGrafter"/>
</dbReference>
<dbReference type="GO" id="GO:0005829">
    <property type="term" value="C:cytosol"/>
    <property type="evidence" value="ECO:0007669"/>
    <property type="project" value="TreeGrafter"/>
</dbReference>
<dbReference type="AlphaFoldDB" id="A0A5N8XKH8"/>
<evidence type="ECO:0000313" key="8">
    <source>
        <dbReference type="EMBL" id="MPY59546.1"/>
    </source>
</evidence>
<dbReference type="EMBL" id="VJZC01000146">
    <property type="protein sequence ID" value="MPY59546.1"/>
    <property type="molecule type" value="Genomic_DNA"/>
</dbReference>
<keyword evidence="1 4" id="KW-0597">Phosphoprotein</keyword>
<dbReference type="PROSITE" id="PS51755">
    <property type="entry name" value="OMPR_PHOB"/>
    <property type="match status" value="1"/>
</dbReference>
<feature type="domain" description="OmpR/PhoB-type" evidence="7">
    <location>
        <begin position="144"/>
        <end position="239"/>
    </location>
</feature>
<dbReference type="SUPFAM" id="SSF46894">
    <property type="entry name" value="C-terminal effector domain of the bipartite response regulators"/>
    <property type="match status" value="1"/>
</dbReference>
<dbReference type="GO" id="GO:0000976">
    <property type="term" value="F:transcription cis-regulatory region binding"/>
    <property type="evidence" value="ECO:0007669"/>
    <property type="project" value="TreeGrafter"/>
</dbReference>
<reference evidence="8 9" key="1">
    <citation type="submission" date="2019-07" db="EMBL/GenBank/DDBJ databases">
        <title>New species of Amycolatopsis and Streptomyces.</title>
        <authorList>
            <person name="Duangmal K."/>
            <person name="Teo W.F.A."/>
            <person name="Lipun K."/>
        </authorList>
    </citation>
    <scope>NUCLEOTIDE SEQUENCE [LARGE SCALE GENOMIC DNA]</scope>
    <source>
        <strain evidence="8 9">NBRC 106415</strain>
    </source>
</reference>
<evidence type="ECO:0000256" key="5">
    <source>
        <dbReference type="PROSITE-ProRule" id="PRU01091"/>
    </source>
</evidence>
<dbReference type="Gene3D" id="3.40.50.2300">
    <property type="match status" value="1"/>
</dbReference>
<dbReference type="SUPFAM" id="SSF52172">
    <property type="entry name" value="CheY-like"/>
    <property type="match status" value="1"/>
</dbReference>
<protein>
    <submittedName>
        <fullName evidence="8">Response regulator transcription factor</fullName>
    </submittedName>
</protein>
<dbReference type="InterPro" id="IPR011006">
    <property type="entry name" value="CheY-like_superfamily"/>
</dbReference>
<evidence type="ECO:0000256" key="1">
    <source>
        <dbReference type="ARBA" id="ARBA00022553"/>
    </source>
</evidence>
<feature type="domain" description="Response regulatory" evidence="6">
    <location>
        <begin position="2"/>
        <end position="113"/>
    </location>
</feature>
<dbReference type="SMART" id="SM00448">
    <property type="entry name" value="REC"/>
    <property type="match status" value="1"/>
</dbReference>
<dbReference type="InterPro" id="IPR036388">
    <property type="entry name" value="WH-like_DNA-bd_sf"/>
</dbReference>
<keyword evidence="3 5" id="KW-0238">DNA-binding</keyword>
<dbReference type="Pfam" id="PF00486">
    <property type="entry name" value="Trans_reg_C"/>
    <property type="match status" value="1"/>
</dbReference>
<dbReference type="Gene3D" id="6.10.250.690">
    <property type="match status" value="1"/>
</dbReference>
<dbReference type="PROSITE" id="PS50110">
    <property type="entry name" value="RESPONSE_REGULATORY"/>
    <property type="match status" value="1"/>
</dbReference>
<evidence type="ECO:0000256" key="3">
    <source>
        <dbReference type="ARBA" id="ARBA00023125"/>
    </source>
</evidence>
<dbReference type="PANTHER" id="PTHR48111:SF40">
    <property type="entry name" value="PHOSPHATE REGULON TRANSCRIPTIONAL REGULATORY PROTEIN PHOB"/>
    <property type="match status" value="1"/>
</dbReference>
<evidence type="ECO:0000259" key="7">
    <source>
        <dbReference type="PROSITE" id="PS51755"/>
    </source>
</evidence>
<feature type="DNA-binding region" description="OmpR/PhoB-type" evidence="5">
    <location>
        <begin position="144"/>
        <end position="239"/>
    </location>
</feature>
<dbReference type="InterPro" id="IPR001867">
    <property type="entry name" value="OmpR/PhoB-type_DNA-bd"/>
</dbReference>
<dbReference type="GO" id="GO:0006355">
    <property type="term" value="P:regulation of DNA-templated transcription"/>
    <property type="evidence" value="ECO:0007669"/>
    <property type="project" value="InterPro"/>
</dbReference>
<dbReference type="SMART" id="SM00862">
    <property type="entry name" value="Trans_reg_C"/>
    <property type="match status" value="1"/>
</dbReference>
<accession>A0A5N8XKH8</accession>
<evidence type="ECO:0000313" key="9">
    <source>
        <dbReference type="Proteomes" id="UP000400924"/>
    </source>
</evidence>
<proteinExistence type="predicted"/>
<dbReference type="Proteomes" id="UP000400924">
    <property type="component" value="Unassembled WGS sequence"/>
</dbReference>
<comment type="caution">
    <text evidence="8">The sequence shown here is derived from an EMBL/GenBank/DDBJ whole genome shotgun (WGS) entry which is preliminary data.</text>
</comment>
<dbReference type="InterPro" id="IPR016032">
    <property type="entry name" value="Sig_transdc_resp-reg_C-effctor"/>
</dbReference>
<dbReference type="CDD" id="cd00383">
    <property type="entry name" value="trans_reg_C"/>
    <property type="match status" value="1"/>
</dbReference>
<gene>
    <name evidence="8" type="ORF">FNH08_20955</name>
</gene>
<dbReference type="Pfam" id="PF00072">
    <property type="entry name" value="Response_reg"/>
    <property type="match status" value="1"/>
</dbReference>
<dbReference type="GO" id="GO:0000156">
    <property type="term" value="F:phosphorelay response regulator activity"/>
    <property type="evidence" value="ECO:0007669"/>
    <property type="project" value="TreeGrafter"/>
</dbReference>
<evidence type="ECO:0000256" key="4">
    <source>
        <dbReference type="PROSITE-ProRule" id="PRU00169"/>
    </source>
</evidence>
<dbReference type="RefSeq" id="WP_152773027.1">
    <property type="nucleotide sequence ID" value="NZ_VJZC01000146.1"/>
</dbReference>
<feature type="modified residue" description="4-aspartylphosphate" evidence="4">
    <location>
        <position position="49"/>
    </location>
</feature>
<keyword evidence="2" id="KW-0902">Two-component regulatory system</keyword>
<dbReference type="CDD" id="cd17624">
    <property type="entry name" value="REC_OmpR_PmrA-like"/>
    <property type="match status" value="1"/>
</dbReference>
<evidence type="ECO:0000259" key="6">
    <source>
        <dbReference type="PROSITE" id="PS50110"/>
    </source>
</evidence>
<dbReference type="PANTHER" id="PTHR48111">
    <property type="entry name" value="REGULATOR OF RPOS"/>
    <property type="match status" value="1"/>
</dbReference>
<sequence length="250" mass="27530">MRVLLVEDDHSIADPLQRGLTRYGHTVHWVSTGKDALRTAPASDMVLLDLGLPDIDGLDVCRHLRADSDVPLIMISARDSETDKVVGLELGADDYLVKPFLVRELIARMRAVQRRRGTIAPPSGPFPSGSGRPGVVIDLPSPRRAPDTYGRVVLDRQAHRVFLDGAEVPLPPREYALLAFLTEQPDTLVTRETIMTSVWDTNWFGSTKTLDTHVSALRHKLGDALTIQAVRGVGFRLTISPRTTTRNSAS</sequence>
<dbReference type="OrthoDB" id="5242643at2"/>